<dbReference type="EMBL" id="CP124756">
    <property type="protein sequence ID" value="WGZ94144.1"/>
    <property type="molecule type" value="Genomic_DNA"/>
</dbReference>
<proteinExistence type="predicted"/>
<organism evidence="2">
    <name type="scientific">Candidatus Thiothrix putei</name>
    <dbReference type="NCBI Taxonomy" id="3080811"/>
    <lineage>
        <taxon>Bacteria</taxon>
        <taxon>Pseudomonadati</taxon>
        <taxon>Pseudomonadota</taxon>
        <taxon>Gammaproteobacteria</taxon>
        <taxon>Thiotrichales</taxon>
        <taxon>Thiotrichaceae</taxon>
        <taxon>Thiothrix</taxon>
    </lineage>
</organism>
<dbReference type="Pfam" id="PF02026">
    <property type="entry name" value="RyR"/>
    <property type="match status" value="1"/>
</dbReference>
<dbReference type="InterPro" id="IPR003032">
    <property type="entry name" value="Ryanodine_rcpt"/>
</dbReference>
<reference evidence="2" key="2">
    <citation type="submission" date="2023-04" db="EMBL/GenBank/DDBJ databases">
        <authorList>
            <person name="Beletskiy A.V."/>
            <person name="Mardanov A.V."/>
            <person name="Ravin N.V."/>
        </authorList>
    </citation>
    <scope>NUCLEOTIDE SEQUENCE</scope>
    <source>
        <strain evidence="2">GKL-02</strain>
    </source>
</reference>
<reference evidence="2" key="1">
    <citation type="journal article" date="2023" name="Int. J. Mol. Sci.">
        <title>Metagenomics Revealed a New Genus 'Candidatus Thiocaldithrix dubininis' gen. nov., sp. nov. and a New Species 'Candidatus Thiothrix putei' sp. nov. in the Family Thiotrichaceae, Some Members of Which Have Traits of Both Na+- and H+-Motive Energetics.</title>
        <authorList>
            <person name="Ravin N.V."/>
            <person name="Muntyan M.S."/>
            <person name="Smolyakov D.D."/>
            <person name="Rudenko T.S."/>
            <person name="Beletsky A.V."/>
            <person name="Mardanov A.V."/>
            <person name="Grabovich M.Y."/>
        </authorList>
    </citation>
    <scope>NUCLEOTIDE SEQUENCE</scope>
    <source>
        <strain evidence="2">GKL-02</strain>
    </source>
</reference>
<dbReference type="AlphaFoldDB" id="A0AA95HFI6"/>
<name>A0AA95HFI6_9GAMM</name>
<dbReference type="Proteomes" id="UP001301326">
    <property type="component" value="Chromosome"/>
</dbReference>
<gene>
    <name evidence="2" type="ORF">QJT81_20560</name>
</gene>
<dbReference type="Gene3D" id="6.20.350.10">
    <property type="match status" value="1"/>
</dbReference>
<evidence type="ECO:0000313" key="2">
    <source>
        <dbReference type="EMBL" id="WGZ94144.1"/>
    </source>
</evidence>
<accession>A0AA95HFI6</accession>
<dbReference type="KEGG" id="tput:QJT81_20560"/>
<feature type="domain" description="Ryanodine receptor Ryr" evidence="1">
    <location>
        <begin position="280"/>
        <end position="342"/>
    </location>
</feature>
<evidence type="ECO:0000259" key="1">
    <source>
        <dbReference type="Pfam" id="PF02026"/>
    </source>
</evidence>
<sequence length="347" mass="39188">MLIVNDNKAAITPAVDAVDTPENWLARWYFNQYPPHVWADQHGQQQVHLVFAGFSPLVEALMCQYAKISPYKDFAPPVFTLIDQDAETHRQALVARYPAFANGRAGAEQVIAGLYALACDVDCHVDTRQLAPLPITAVVCGAADTAWNLACALHLREVLRQDVPYYVYQPYAHPAPLPAGLIPFGMPEQPDQAQIEAVERNARAVHEAYRQTMLQVDPVMASASDSLKPWEDLAETYREANRRAGDHFAVKLASLGYVPEPGKPLALAADFRLDAPAERRELLSRLEHRSWRYERLLNGWRYGKVRDNQQKLHPSIVLWEDLSPSEREKDVSQMENVRQVLMQTSRT</sequence>
<protein>
    <submittedName>
        <fullName evidence="2">RyR domain-containing protein</fullName>
    </submittedName>
</protein>